<evidence type="ECO:0000256" key="1">
    <source>
        <dbReference type="SAM" id="MobiDB-lite"/>
    </source>
</evidence>
<feature type="region of interest" description="Disordered" evidence="1">
    <location>
        <begin position="61"/>
        <end position="91"/>
    </location>
</feature>
<protein>
    <recommendedName>
        <fullName evidence="2">NADPH oxidase Respiratory burst domain-containing protein</fullName>
    </recommendedName>
</protein>
<dbReference type="Gene3D" id="1.10.238.10">
    <property type="entry name" value="EF-hand"/>
    <property type="match status" value="1"/>
</dbReference>
<accession>A0A426ZSD2</accession>
<sequence length="146" mass="16030">MRLSKEFMDSPLEAHDLESVVVQGDHIQTAAADSVVRHKSSGSSKSFARTLLSQPSKIMTSFRESVKSPSSRIQALRDRRNAGRMNRATSRTQMGLAGLRFLDKTSAGNDGWKAVDKRFDQFAVEGRLPKDNFGPCIGESPPSPAH</sequence>
<dbReference type="Proteomes" id="UP000287651">
    <property type="component" value="Unassembled WGS sequence"/>
</dbReference>
<name>A0A426ZSD2_ENSVE</name>
<evidence type="ECO:0000313" key="4">
    <source>
        <dbReference type="Proteomes" id="UP000287651"/>
    </source>
</evidence>
<proteinExistence type="predicted"/>
<evidence type="ECO:0000259" key="2">
    <source>
        <dbReference type="Pfam" id="PF08414"/>
    </source>
</evidence>
<evidence type="ECO:0000313" key="3">
    <source>
        <dbReference type="EMBL" id="RRT66821.1"/>
    </source>
</evidence>
<gene>
    <name evidence="3" type="ORF">B296_00039827</name>
</gene>
<organism evidence="3 4">
    <name type="scientific">Ensete ventricosum</name>
    <name type="common">Abyssinian banana</name>
    <name type="synonym">Musa ensete</name>
    <dbReference type="NCBI Taxonomy" id="4639"/>
    <lineage>
        <taxon>Eukaryota</taxon>
        <taxon>Viridiplantae</taxon>
        <taxon>Streptophyta</taxon>
        <taxon>Embryophyta</taxon>
        <taxon>Tracheophyta</taxon>
        <taxon>Spermatophyta</taxon>
        <taxon>Magnoliopsida</taxon>
        <taxon>Liliopsida</taxon>
        <taxon>Zingiberales</taxon>
        <taxon>Musaceae</taxon>
        <taxon>Ensete</taxon>
    </lineage>
</organism>
<dbReference type="EMBL" id="AMZH03005278">
    <property type="protein sequence ID" value="RRT66821.1"/>
    <property type="molecule type" value="Genomic_DNA"/>
</dbReference>
<reference evidence="3 4" key="1">
    <citation type="journal article" date="2014" name="Agronomy (Basel)">
        <title>A Draft Genome Sequence for Ensete ventricosum, the Drought-Tolerant Tree Against Hunger.</title>
        <authorList>
            <person name="Harrison J."/>
            <person name="Moore K.A."/>
            <person name="Paszkiewicz K."/>
            <person name="Jones T."/>
            <person name="Grant M."/>
            <person name="Ambacheew D."/>
            <person name="Muzemil S."/>
            <person name="Studholme D.J."/>
        </authorList>
    </citation>
    <scope>NUCLEOTIDE SEQUENCE [LARGE SCALE GENOMIC DNA]</scope>
</reference>
<dbReference type="Pfam" id="PF08414">
    <property type="entry name" value="NADPH_Ox"/>
    <property type="match status" value="1"/>
</dbReference>
<dbReference type="InterPro" id="IPR013623">
    <property type="entry name" value="NADPH_Ox"/>
</dbReference>
<comment type="caution">
    <text evidence="3">The sequence shown here is derived from an EMBL/GenBank/DDBJ whole genome shotgun (WGS) entry which is preliminary data.</text>
</comment>
<feature type="compositionally biased region" description="Polar residues" evidence="1">
    <location>
        <begin position="61"/>
        <end position="73"/>
    </location>
</feature>
<dbReference type="GO" id="GO:0004601">
    <property type="term" value="F:peroxidase activity"/>
    <property type="evidence" value="ECO:0007669"/>
    <property type="project" value="InterPro"/>
</dbReference>
<feature type="domain" description="NADPH oxidase Respiratory burst" evidence="2">
    <location>
        <begin position="84"/>
        <end position="138"/>
    </location>
</feature>
<dbReference type="GO" id="GO:0050664">
    <property type="term" value="F:oxidoreductase activity, acting on NAD(P)H, oxygen as acceptor"/>
    <property type="evidence" value="ECO:0007669"/>
    <property type="project" value="InterPro"/>
</dbReference>
<dbReference type="AlphaFoldDB" id="A0A426ZSD2"/>